<dbReference type="Gene3D" id="2.60.120.200">
    <property type="match status" value="3"/>
</dbReference>
<dbReference type="WBParaSite" id="NBR_0001792001-mRNA-1">
    <property type="protein sequence ID" value="NBR_0001792001-mRNA-1"/>
    <property type="gene ID" value="NBR_0001792001"/>
</dbReference>
<evidence type="ECO:0000313" key="7">
    <source>
        <dbReference type="WBParaSite" id="NBR_0001792001-mRNA-1"/>
    </source>
</evidence>
<dbReference type="PROSITE" id="PS50026">
    <property type="entry name" value="EGF_3"/>
    <property type="match status" value="1"/>
</dbReference>
<evidence type="ECO:0000256" key="1">
    <source>
        <dbReference type="ARBA" id="ARBA00023157"/>
    </source>
</evidence>
<evidence type="ECO:0000259" key="3">
    <source>
        <dbReference type="PROSITE" id="PS50025"/>
    </source>
</evidence>
<dbReference type="OMA" id="HIMIELY"/>
<protein>
    <submittedName>
        <fullName evidence="7">Neurexin-1a</fullName>
    </submittedName>
</protein>
<keyword evidence="2" id="KW-0245">EGF-like domain</keyword>
<evidence type="ECO:0000313" key="6">
    <source>
        <dbReference type="Proteomes" id="UP000271162"/>
    </source>
</evidence>
<dbReference type="SMART" id="SM00282">
    <property type="entry name" value="LamG"/>
    <property type="match status" value="2"/>
</dbReference>
<feature type="domain" description="Laminin G" evidence="3">
    <location>
        <begin position="411"/>
        <end position="518"/>
    </location>
</feature>
<dbReference type="InterPro" id="IPR013320">
    <property type="entry name" value="ConA-like_dom_sf"/>
</dbReference>
<dbReference type="InterPro" id="IPR001791">
    <property type="entry name" value="Laminin_G"/>
</dbReference>
<dbReference type="PANTHER" id="PTHR15036:SF67">
    <property type="entry name" value="LAMININ SUBUNIT ALPHA-LIKE PROTEIN"/>
    <property type="match status" value="1"/>
</dbReference>
<evidence type="ECO:0000313" key="5">
    <source>
        <dbReference type="EMBL" id="VDL81641.1"/>
    </source>
</evidence>
<reference evidence="5 6" key="2">
    <citation type="submission" date="2018-11" db="EMBL/GenBank/DDBJ databases">
        <authorList>
            <consortium name="Pathogen Informatics"/>
        </authorList>
    </citation>
    <scope>NUCLEOTIDE SEQUENCE [LARGE SCALE GENOMIC DNA]</scope>
</reference>
<sequence length="518" mass="57530">MIYYDTGGWLAIILTVIDLRSITAIILSGAPNSYARYPKWAHSFENSLSFEFKTKQSHGLLLYTDDGGVNGNFYSISIADGRVQLDFRLGDNANDFGSRRVVNTIRIEEIRVDDDRWHSLALFQSWENVKMELDASLVFKILNQRSFIFGNILKNSDVFVGGVPQDTHVLPVMSSPLRRYARHLAGNIRNLVYRLYPQGVTSPQLLDVHGARQNEDDYCRPTGFSSRERFVCRNGGRCYSTNVGPKCDCTLSEFDGKYCETEKLDSELTFSGQEWVGYDVSESSAGPLKTKAENFSLSFKTVHGSAMIFYAGDDKSYLQLYLEEGALIASSKFAGTAPRLVRIFNELPRARFDDDSWHTVSMHRTLQMVKYDADAQRILFVTLADQGFGGSIIKTGGELSFSCKSPTQPPDVLSFHSGSSYLALPKWGALASGSLSFHFRTTAKDGLLLYHGNTGKDITDYVAFELIDGHLHMIINLGSGPKGSESGLKGRNAFEDDLEYVVLVSGIPLPNSDMAGKS</sequence>
<dbReference type="SUPFAM" id="SSF49899">
    <property type="entry name" value="Concanavalin A-like lectins/glucanases"/>
    <property type="match status" value="3"/>
</dbReference>
<dbReference type="InterPro" id="IPR050372">
    <property type="entry name" value="Neurexin-related_CASP"/>
</dbReference>
<keyword evidence="1" id="KW-1015">Disulfide bond</keyword>
<dbReference type="EMBL" id="UYSL01023060">
    <property type="protein sequence ID" value="VDL81641.1"/>
    <property type="molecule type" value="Genomic_DNA"/>
</dbReference>
<dbReference type="InterPro" id="IPR000742">
    <property type="entry name" value="EGF"/>
</dbReference>
<dbReference type="PANTHER" id="PTHR15036">
    <property type="entry name" value="PIKACHURIN-LIKE PROTEIN"/>
    <property type="match status" value="1"/>
</dbReference>
<dbReference type="PROSITE" id="PS50025">
    <property type="entry name" value="LAM_G_DOMAIN"/>
    <property type="match status" value="2"/>
</dbReference>
<dbReference type="CDD" id="cd00054">
    <property type="entry name" value="EGF_CA"/>
    <property type="match status" value="1"/>
</dbReference>
<reference evidence="7" key="1">
    <citation type="submission" date="2017-02" db="UniProtKB">
        <authorList>
            <consortium name="WormBaseParasite"/>
        </authorList>
    </citation>
    <scope>IDENTIFICATION</scope>
</reference>
<dbReference type="Pfam" id="PF02210">
    <property type="entry name" value="Laminin_G_2"/>
    <property type="match status" value="3"/>
</dbReference>
<evidence type="ECO:0000259" key="4">
    <source>
        <dbReference type="PROSITE" id="PS50026"/>
    </source>
</evidence>
<feature type="domain" description="EGF-like" evidence="4">
    <location>
        <begin position="215"/>
        <end position="260"/>
    </location>
</feature>
<accession>A0A0N4YLD8</accession>
<evidence type="ECO:0000256" key="2">
    <source>
        <dbReference type="PROSITE-ProRule" id="PRU00076"/>
    </source>
</evidence>
<dbReference type="CDD" id="cd00110">
    <property type="entry name" value="LamG"/>
    <property type="match status" value="3"/>
</dbReference>
<dbReference type="STRING" id="27835.A0A0N4YLD8"/>
<organism evidence="7">
    <name type="scientific">Nippostrongylus brasiliensis</name>
    <name type="common">Rat hookworm</name>
    <dbReference type="NCBI Taxonomy" id="27835"/>
    <lineage>
        <taxon>Eukaryota</taxon>
        <taxon>Metazoa</taxon>
        <taxon>Ecdysozoa</taxon>
        <taxon>Nematoda</taxon>
        <taxon>Chromadorea</taxon>
        <taxon>Rhabditida</taxon>
        <taxon>Rhabditina</taxon>
        <taxon>Rhabditomorpha</taxon>
        <taxon>Strongyloidea</taxon>
        <taxon>Heligmosomidae</taxon>
        <taxon>Nippostrongylus</taxon>
    </lineage>
</organism>
<proteinExistence type="predicted"/>
<name>A0A0N4YLD8_NIPBR</name>
<dbReference type="AlphaFoldDB" id="A0A0N4YLD8"/>
<feature type="domain" description="Laminin G" evidence="3">
    <location>
        <begin position="24"/>
        <end position="219"/>
    </location>
</feature>
<dbReference type="Proteomes" id="UP000271162">
    <property type="component" value="Unassembled WGS sequence"/>
</dbReference>
<gene>
    <name evidence="5" type="ORF">NBR_LOCUS17921</name>
</gene>
<comment type="caution">
    <text evidence="2">Lacks conserved residue(s) required for the propagation of feature annotation.</text>
</comment>
<keyword evidence="6" id="KW-1185">Reference proteome</keyword>
<dbReference type="Gene3D" id="2.10.25.10">
    <property type="entry name" value="Laminin"/>
    <property type="match status" value="1"/>
</dbReference>